<evidence type="ECO:0000256" key="1">
    <source>
        <dbReference type="SAM" id="Phobius"/>
    </source>
</evidence>
<keyword evidence="1" id="KW-0472">Membrane</keyword>
<dbReference type="RefSeq" id="WP_179122311.1">
    <property type="nucleotide sequence ID" value="NZ_FUYH01000028.1"/>
</dbReference>
<feature type="transmembrane region" description="Helical" evidence="1">
    <location>
        <begin position="6"/>
        <end position="23"/>
    </location>
</feature>
<accession>A0A1T4Y8U5</accession>
<sequence>MAEIVLIILGIIYLIYKVAFKVPKDIKRLESKIDNLQLHLKEIELKLSQK</sequence>
<organism evidence="2 3">
    <name type="scientific">Caloramator quimbayensis</name>
    <dbReference type="NCBI Taxonomy" id="1147123"/>
    <lineage>
        <taxon>Bacteria</taxon>
        <taxon>Bacillati</taxon>
        <taxon>Bacillota</taxon>
        <taxon>Clostridia</taxon>
        <taxon>Eubacteriales</taxon>
        <taxon>Clostridiaceae</taxon>
        <taxon>Caloramator</taxon>
    </lineage>
</organism>
<proteinExistence type="predicted"/>
<dbReference type="AlphaFoldDB" id="A0A1T4Y8U5"/>
<dbReference type="STRING" id="1147123.SAMN05443428_12812"/>
<reference evidence="3" key="1">
    <citation type="submission" date="2017-02" db="EMBL/GenBank/DDBJ databases">
        <authorList>
            <person name="Varghese N."/>
            <person name="Submissions S."/>
        </authorList>
    </citation>
    <scope>NUCLEOTIDE SEQUENCE [LARGE SCALE GENOMIC DNA]</scope>
    <source>
        <strain evidence="3">USBA 833</strain>
    </source>
</reference>
<dbReference type="Proteomes" id="UP000190105">
    <property type="component" value="Unassembled WGS sequence"/>
</dbReference>
<protein>
    <submittedName>
        <fullName evidence="2">Uncharacterized protein</fullName>
    </submittedName>
</protein>
<evidence type="ECO:0000313" key="3">
    <source>
        <dbReference type="Proteomes" id="UP000190105"/>
    </source>
</evidence>
<name>A0A1T4Y8U5_9CLOT</name>
<evidence type="ECO:0000313" key="2">
    <source>
        <dbReference type="EMBL" id="SKA98274.1"/>
    </source>
</evidence>
<gene>
    <name evidence="2" type="ORF">SAMN05443428_12812</name>
</gene>
<keyword evidence="1" id="KW-1133">Transmembrane helix</keyword>
<dbReference type="EMBL" id="FUYH01000028">
    <property type="protein sequence ID" value="SKA98274.1"/>
    <property type="molecule type" value="Genomic_DNA"/>
</dbReference>
<keyword evidence="1" id="KW-0812">Transmembrane</keyword>
<keyword evidence="3" id="KW-1185">Reference proteome</keyword>